<dbReference type="Proteomes" id="UP001212160">
    <property type="component" value="Unassembled WGS sequence"/>
</dbReference>
<dbReference type="EMBL" id="JAQMLA010000088">
    <property type="protein sequence ID" value="MDB8688477.1"/>
    <property type="molecule type" value="Genomic_DNA"/>
</dbReference>
<proteinExistence type="predicted"/>
<dbReference type="AlphaFoldDB" id="A0A415SCS1"/>
<evidence type="ECO:0000256" key="1">
    <source>
        <dbReference type="SAM" id="MobiDB-lite"/>
    </source>
</evidence>
<evidence type="ECO:0000313" key="2">
    <source>
        <dbReference type="EMBL" id="MDB8688477.1"/>
    </source>
</evidence>
<accession>A0A415SCS1</accession>
<sequence>MQKNQNNQVHGKKSGKTEFQIESLLPVGKENAITTAELVKRSGCSSARELQQKIAYERNHGAVICSGSGKGYWKPKNRQEIVEFCRTMDARARNTFAATRSAKRVLKMPEGQQDMNGGQEDGRS</sequence>
<dbReference type="RefSeq" id="WP_118444208.1">
    <property type="nucleotide sequence ID" value="NZ_DAWDPA010000002.1"/>
</dbReference>
<name>A0A415SCS1_MEDGN</name>
<reference evidence="3 4" key="1">
    <citation type="submission" date="2018-08" db="EMBL/GenBank/DDBJ databases">
        <title>A genome reference for cultivated species of the human gut microbiota.</title>
        <authorList>
            <person name="Zou Y."/>
            <person name="Xue W."/>
            <person name="Luo G."/>
        </authorList>
    </citation>
    <scope>NUCLEOTIDE SEQUENCE [LARGE SCALE GENOMIC DNA]</scope>
    <source>
        <strain evidence="3 4">AF33-12</strain>
    </source>
</reference>
<evidence type="ECO:0000313" key="3">
    <source>
        <dbReference type="EMBL" id="RHM80398.1"/>
    </source>
</evidence>
<dbReference type="EMBL" id="QRQE01000005">
    <property type="protein sequence ID" value="RHM80398.1"/>
    <property type="molecule type" value="Genomic_DNA"/>
</dbReference>
<organism evidence="3 4">
    <name type="scientific">Mediterraneibacter gnavus</name>
    <name type="common">Ruminococcus gnavus</name>
    <dbReference type="NCBI Taxonomy" id="33038"/>
    <lineage>
        <taxon>Bacteria</taxon>
        <taxon>Bacillati</taxon>
        <taxon>Bacillota</taxon>
        <taxon>Clostridia</taxon>
        <taxon>Lachnospirales</taxon>
        <taxon>Lachnospiraceae</taxon>
        <taxon>Mediterraneibacter</taxon>
    </lineage>
</organism>
<protein>
    <submittedName>
        <fullName evidence="3">Uncharacterized protein</fullName>
    </submittedName>
</protein>
<evidence type="ECO:0000313" key="4">
    <source>
        <dbReference type="Proteomes" id="UP000285610"/>
    </source>
</evidence>
<gene>
    <name evidence="3" type="ORF">DWZ50_02770</name>
    <name evidence="2" type="ORF">PNW85_17795</name>
</gene>
<reference evidence="2" key="2">
    <citation type="submission" date="2023-01" db="EMBL/GenBank/DDBJ databases">
        <title>Human gut microbiome strain richness.</title>
        <authorList>
            <person name="Chen-Liaw A."/>
        </authorList>
    </citation>
    <scope>NUCLEOTIDE SEQUENCE</scope>
    <source>
        <strain evidence="2">RTP21484st1_H11_RTP21484_190118</strain>
    </source>
</reference>
<comment type="caution">
    <text evidence="3">The sequence shown here is derived from an EMBL/GenBank/DDBJ whole genome shotgun (WGS) entry which is preliminary data.</text>
</comment>
<feature type="region of interest" description="Disordered" evidence="1">
    <location>
        <begin position="105"/>
        <end position="124"/>
    </location>
</feature>
<dbReference type="Proteomes" id="UP000285610">
    <property type="component" value="Unassembled WGS sequence"/>
</dbReference>